<accession>A0ABD3GE76</accession>
<sequence length="946" mass="102319">MHAPACSASGSGLFGGTAGYSQEFVIYTFTSLYIAAYVPGSSFRLYFKPPVDANPVLLDTSTNAVDVSYRITVVGEYQMSVLATNFSAQIRGSPFTVRITAGPLSIEKCGGYLQGGNPVLSVDKYPVFIIQQKDAFGNKIYSDNISDIHNYTITVLTSSGIPVPVEAVLNLSSSNKDEILATFNLTEVGNYTLQVGDSSGSINGIPNQISMVEGPVVTSDQCKAKFAPDGSLHRGMSLKIVITTYVAAEPTISKYALSFGITSVPPLSAEPNVFEDMKDGTYVTTIKLSSVGNFKFVIDLFGAPIAGSPFNFAIKGETTTVIHTQLDDVWTWENHQITFNVLTNDYSIPAVPLILVHMTPPIGIFTMSENGTVVYNPSENFTGFLRVTYEVEAETGETSFGDVFITVVSQQQPYISAYPKSLVGLEDQPLPPVGAIQNLEVVSLEPEMVISAELSALHGRIYPAAGMSGNWSMVTVVLSNDVSLPPENVSGDGTTEALYDETGPLLKAWGEMAIQNDESHALRFSATLERMNSALKALQYVGLQNFNGEDTVSFSVHNGRGLGCTKTISVYVWPVNDPPFVTGPSFISIHLSNETTGENLTQFGVPITNLSVGDPDADDASGSMYALAGVLQLEKGQFGITIPNSSSASYVTPGARNWSLVSDPQVTIWAQSVRFKASIPDWNAALQGLVLKTDNVNRQKLGLSLLIDDMGQFGVGGDWSRTSPYPYVIQYQTVIMIYEIGYKSPFRLKAFVKFILYAMGGIVGMVGVFYLAGKLGLQYYLPRWKGKSAEEDEEKNYKMIRVYNPLWLPTYQKAETTTGLEPTGSGFEIQQDWKMETMQAPDVMPPLGNESMPLDISSGGTDTSQQETEPGNPSQGGLSARKFSVKWSADAGMGNSGSSVRGTEITSEMFVLGEQDVTSPRSPDILPDVSFWQEVVTDFTPPSPGE</sequence>
<protein>
    <recommendedName>
        <fullName evidence="4">GEX2 N-terminal Ig-like domain-containing protein</fullName>
    </recommendedName>
</protein>
<dbReference type="InterPro" id="IPR013783">
    <property type="entry name" value="Ig-like_fold"/>
</dbReference>
<dbReference type="Pfam" id="PF23616">
    <property type="entry name" value="Ig_GEX2_N"/>
    <property type="match status" value="1"/>
</dbReference>
<feature type="transmembrane region" description="Helical" evidence="3">
    <location>
        <begin position="754"/>
        <end position="773"/>
    </location>
</feature>
<feature type="domain" description="GEX2 N-terminal Ig-like" evidence="4">
    <location>
        <begin position="128"/>
        <end position="206"/>
    </location>
</feature>
<dbReference type="SUPFAM" id="SSF81296">
    <property type="entry name" value="E set domains"/>
    <property type="match status" value="1"/>
</dbReference>
<comment type="caution">
    <text evidence="5">The sequence shown here is derived from an EMBL/GenBank/DDBJ whole genome shotgun (WGS) entry which is preliminary data.</text>
</comment>
<feature type="compositionally biased region" description="Polar residues" evidence="2">
    <location>
        <begin position="858"/>
        <end position="877"/>
    </location>
</feature>
<evidence type="ECO:0000256" key="2">
    <source>
        <dbReference type="SAM" id="MobiDB-lite"/>
    </source>
</evidence>
<reference evidence="5 6" key="1">
    <citation type="submission" date="2024-09" db="EMBL/GenBank/DDBJ databases">
        <title>Chromosome-scale assembly of Riccia sorocarpa.</title>
        <authorList>
            <person name="Paukszto L."/>
        </authorList>
    </citation>
    <scope>NUCLEOTIDE SEQUENCE [LARGE SCALE GENOMIC DNA]</scope>
    <source>
        <strain evidence="5">LP-2024</strain>
        <tissue evidence="5">Aerial parts of the thallus</tissue>
    </source>
</reference>
<evidence type="ECO:0000313" key="6">
    <source>
        <dbReference type="Proteomes" id="UP001633002"/>
    </source>
</evidence>
<name>A0ABD3GE76_9MARC</name>
<proteinExistence type="predicted"/>
<evidence type="ECO:0000256" key="1">
    <source>
        <dbReference type="PROSITE-ProRule" id="PRU00087"/>
    </source>
</evidence>
<dbReference type="SMART" id="SM00557">
    <property type="entry name" value="IG_FLMN"/>
    <property type="match status" value="1"/>
</dbReference>
<dbReference type="InterPro" id="IPR017868">
    <property type="entry name" value="Filamin/ABP280_repeat-like"/>
</dbReference>
<keyword evidence="3" id="KW-0812">Transmembrane</keyword>
<evidence type="ECO:0000256" key="3">
    <source>
        <dbReference type="SAM" id="Phobius"/>
    </source>
</evidence>
<evidence type="ECO:0000259" key="4">
    <source>
        <dbReference type="Pfam" id="PF23616"/>
    </source>
</evidence>
<gene>
    <name evidence="5" type="ORF">R1sor_026348</name>
</gene>
<feature type="repeat" description="Filamin" evidence="1">
    <location>
        <begin position="265"/>
        <end position="314"/>
    </location>
</feature>
<dbReference type="Gene3D" id="2.60.40.10">
    <property type="entry name" value="Immunoglobulins"/>
    <property type="match status" value="2"/>
</dbReference>
<dbReference type="AlphaFoldDB" id="A0ABD3GE76"/>
<keyword evidence="3" id="KW-1133">Transmembrane helix</keyword>
<dbReference type="InterPro" id="IPR014756">
    <property type="entry name" value="Ig_E-set"/>
</dbReference>
<dbReference type="InterPro" id="IPR001298">
    <property type="entry name" value="Filamin/ABP280_rpt"/>
</dbReference>
<dbReference type="InterPro" id="IPR056434">
    <property type="entry name" value="Ig_GEX2_N"/>
</dbReference>
<feature type="repeat" description="Filamin" evidence="1">
    <location>
        <begin position="1"/>
        <end position="99"/>
    </location>
</feature>
<evidence type="ECO:0000313" key="5">
    <source>
        <dbReference type="EMBL" id="KAL3676400.1"/>
    </source>
</evidence>
<feature type="region of interest" description="Disordered" evidence="2">
    <location>
        <begin position="841"/>
        <end position="879"/>
    </location>
</feature>
<dbReference type="PROSITE" id="PS50194">
    <property type="entry name" value="FILAMIN_REPEAT"/>
    <property type="match status" value="2"/>
</dbReference>
<dbReference type="Proteomes" id="UP001633002">
    <property type="component" value="Unassembled WGS sequence"/>
</dbReference>
<dbReference type="Pfam" id="PF17963">
    <property type="entry name" value="Big_9"/>
    <property type="match status" value="1"/>
</dbReference>
<organism evidence="5 6">
    <name type="scientific">Riccia sorocarpa</name>
    <dbReference type="NCBI Taxonomy" id="122646"/>
    <lineage>
        <taxon>Eukaryota</taxon>
        <taxon>Viridiplantae</taxon>
        <taxon>Streptophyta</taxon>
        <taxon>Embryophyta</taxon>
        <taxon>Marchantiophyta</taxon>
        <taxon>Marchantiopsida</taxon>
        <taxon>Marchantiidae</taxon>
        <taxon>Marchantiales</taxon>
        <taxon>Ricciaceae</taxon>
        <taxon>Riccia</taxon>
    </lineage>
</organism>
<keyword evidence="6" id="KW-1185">Reference proteome</keyword>
<dbReference type="EMBL" id="JBJQOH010000008">
    <property type="protein sequence ID" value="KAL3676400.1"/>
    <property type="molecule type" value="Genomic_DNA"/>
</dbReference>
<keyword evidence="3" id="KW-0472">Membrane</keyword>